<dbReference type="HOGENOM" id="CLU_420238_0_0_9"/>
<dbReference type="Gene3D" id="3.30.70.20">
    <property type="match status" value="2"/>
</dbReference>
<dbReference type="PANTHER" id="PTHR43534">
    <property type="entry name" value="MIND SUPERFAMILY P-LOOP ATPASE CONTAINING AN INSERTED FERREDOXIN DOMAIN"/>
    <property type="match status" value="1"/>
</dbReference>
<dbReference type="CDD" id="cd03110">
    <property type="entry name" value="SIMIBI_bact_arch"/>
    <property type="match status" value="1"/>
</dbReference>
<dbReference type="STRING" id="457570.Nther_2418"/>
<proteinExistence type="predicted"/>
<feature type="domain" description="4Fe-4S ferredoxin-type" evidence="5">
    <location>
        <begin position="448"/>
        <end position="477"/>
    </location>
</feature>
<evidence type="ECO:0000256" key="2">
    <source>
        <dbReference type="ARBA" id="ARBA00023004"/>
    </source>
</evidence>
<dbReference type="KEGG" id="nth:Nther_2418"/>
<dbReference type="Gene3D" id="3.40.50.300">
    <property type="entry name" value="P-loop containing nucleotide triphosphate hydrolases"/>
    <property type="match status" value="2"/>
</dbReference>
<reference evidence="6 7" key="2">
    <citation type="journal article" date="2011" name="J. Bacteriol.">
        <title>Complete genome sequence of the anaerobic, halophilic alkalithermophile Natranaerobius thermophilus JW/NM-WN-LF.</title>
        <authorList>
            <person name="Zhao B."/>
            <person name="Mesbah N.M."/>
            <person name="Dalin E."/>
            <person name="Goodwin L."/>
            <person name="Nolan M."/>
            <person name="Pitluck S."/>
            <person name="Chertkov O."/>
            <person name="Brettin T.S."/>
            <person name="Han J."/>
            <person name="Larimer F.W."/>
            <person name="Land M.L."/>
            <person name="Hauser L."/>
            <person name="Kyrpides N."/>
            <person name="Wiegel J."/>
        </authorList>
    </citation>
    <scope>NUCLEOTIDE SEQUENCE [LARGE SCALE GENOMIC DNA]</scope>
    <source>
        <strain evidence="7">ATCC BAA-1301 / DSM 18059 / JW/NM-WN-LF</strain>
    </source>
</reference>
<dbReference type="PROSITE" id="PS51379">
    <property type="entry name" value="4FE4S_FER_2"/>
    <property type="match status" value="4"/>
</dbReference>
<name>B2A0V3_NATTJ</name>
<dbReference type="GO" id="GO:0046872">
    <property type="term" value="F:metal ion binding"/>
    <property type="evidence" value="ECO:0007669"/>
    <property type="project" value="UniProtKB-KW"/>
</dbReference>
<feature type="compositionally biased region" description="Low complexity" evidence="4">
    <location>
        <begin position="300"/>
        <end position="334"/>
    </location>
</feature>
<keyword evidence="2" id="KW-0408">Iron</keyword>
<dbReference type="GO" id="GO:0051536">
    <property type="term" value="F:iron-sulfur cluster binding"/>
    <property type="evidence" value="ECO:0007669"/>
    <property type="project" value="UniProtKB-KW"/>
</dbReference>
<dbReference type="EMBL" id="CP001034">
    <property type="protein sequence ID" value="ACB85983.1"/>
    <property type="molecule type" value="Genomic_DNA"/>
</dbReference>
<dbReference type="InterPro" id="IPR017896">
    <property type="entry name" value="4Fe4S_Fe-S-bd"/>
</dbReference>
<feature type="region of interest" description="Disordered" evidence="4">
    <location>
        <begin position="300"/>
        <end position="339"/>
    </location>
</feature>
<feature type="domain" description="4Fe-4S ferredoxin-type" evidence="5">
    <location>
        <begin position="413"/>
        <end position="442"/>
    </location>
</feature>
<dbReference type="InterPro" id="IPR027417">
    <property type="entry name" value="P-loop_NTPase"/>
</dbReference>
<dbReference type="OrthoDB" id="9778602at2"/>
<accession>B2A0V3</accession>
<dbReference type="PANTHER" id="PTHR43534:SF1">
    <property type="entry name" value="4FE-4S CLUSTER CONTAINING PARA FAMILY ATPASE PROTEIN"/>
    <property type="match status" value="1"/>
</dbReference>
<dbReference type="Pfam" id="PF01656">
    <property type="entry name" value="CbiA"/>
    <property type="match status" value="2"/>
</dbReference>
<evidence type="ECO:0000313" key="6">
    <source>
        <dbReference type="EMBL" id="ACB85983.1"/>
    </source>
</evidence>
<evidence type="ECO:0000313" key="7">
    <source>
        <dbReference type="Proteomes" id="UP000001683"/>
    </source>
</evidence>
<feature type="domain" description="4Fe-4S ferredoxin-type" evidence="5">
    <location>
        <begin position="101"/>
        <end position="128"/>
    </location>
</feature>
<sequence length="652" mass="71339">MNITIASGKGGTGKTFLATNLAYVLHLKRLESGFDFNSRVTYLDCDVEEPNGHLFLSPTDVKKENVEITAPVSIDQEKCTGCGECSQICVFNALVSINQEILLFPELCHACGACNLACPNSAIQEGNRSVGTLFHGRGKGVPMHYGAVNQGQGGMTPRMIKEVKKFANCDINILDAPPGTACPAVETVKDSDLCVLVTDLTPFGLHDLKLSVEMCREIGIEPVVVINRSGGEDPGVHDYCQREKLHIIGEIPNDRRIAELYSRGELAVEEFNDYQKMFSKLSSELLQYLNLQKVSIDKGQVQAQDQNQAAQDQSRPKDQSWPQDQPKDQPQNQSENQDGKLDLEQDYKDKGSGEFRELVVISGKGGTGKTSLTASLVSLANKAVVADCDVDASDLPLVLNPNIMEQGDFSGGYLARIDSNECSGCGKCYQVCRFAAITFQEREGEDKQKYQIDPLNCEGCGACRLVCQSDAIKLEPAINGEWYKSKISQGAMSHARLGIAEENSGKLVTLTRTKAKELASFDNVTEGLLDGSPGTGCPVIASLTGTEYAVVVTEPTVSGLHDLERVLELCSHFQVPAGVIINKYDINKEMTETIINRIEELNVNYLGCLPYDEQVTEAQLKGQTIVDYNTHCDTSKKIKEIFSRLSSEVQKY</sequence>
<dbReference type="InParanoid" id="B2A0V3"/>
<evidence type="ECO:0000256" key="3">
    <source>
        <dbReference type="ARBA" id="ARBA00023014"/>
    </source>
</evidence>
<dbReference type="Proteomes" id="UP000001683">
    <property type="component" value="Chromosome"/>
</dbReference>
<organism evidence="6 7">
    <name type="scientific">Natranaerobius thermophilus (strain ATCC BAA-1301 / DSM 18059 / JW/NM-WN-LF)</name>
    <dbReference type="NCBI Taxonomy" id="457570"/>
    <lineage>
        <taxon>Bacteria</taxon>
        <taxon>Bacillati</taxon>
        <taxon>Bacillota</taxon>
        <taxon>Clostridia</taxon>
        <taxon>Natranaerobiales</taxon>
        <taxon>Natranaerobiaceae</taxon>
        <taxon>Natranaerobius</taxon>
    </lineage>
</organism>
<dbReference type="AlphaFoldDB" id="B2A0V3"/>
<dbReference type="RefSeq" id="WP_012448831.1">
    <property type="nucleotide sequence ID" value="NC_010718.1"/>
</dbReference>
<dbReference type="InterPro" id="IPR017900">
    <property type="entry name" value="4Fe4S_Fe_S_CS"/>
</dbReference>
<dbReference type="Pfam" id="PF00037">
    <property type="entry name" value="Fer4"/>
    <property type="match status" value="4"/>
</dbReference>
<evidence type="ECO:0000256" key="4">
    <source>
        <dbReference type="SAM" id="MobiDB-lite"/>
    </source>
</evidence>
<reference evidence="6 7" key="1">
    <citation type="submission" date="2008-04" db="EMBL/GenBank/DDBJ databases">
        <title>Complete sequence of chromosome of Natranaerobius thermophilus JW/NM-WN-LF.</title>
        <authorList>
            <consortium name="US DOE Joint Genome Institute"/>
            <person name="Copeland A."/>
            <person name="Lucas S."/>
            <person name="Lapidus A."/>
            <person name="Glavina del Rio T."/>
            <person name="Dalin E."/>
            <person name="Tice H."/>
            <person name="Bruce D."/>
            <person name="Goodwin L."/>
            <person name="Pitluck S."/>
            <person name="Chertkov O."/>
            <person name="Brettin T."/>
            <person name="Detter J.C."/>
            <person name="Han C."/>
            <person name="Kuske C.R."/>
            <person name="Schmutz J."/>
            <person name="Larimer F."/>
            <person name="Land M."/>
            <person name="Hauser L."/>
            <person name="Kyrpides N."/>
            <person name="Lykidis A."/>
            <person name="Mesbah N.M."/>
            <person name="Wiegel J."/>
        </authorList>
    </citation>
    <scope>NUCLEOTIDE SEQUENCE [LARGE SCALE GENOMIC DNA]</scope>
    <source>
        <strain evidence="7">ATCC BAA-1301 / DSM 18059 / JW/NM-WN-LF</strain>
    </source>
</reference>
<keyword evidence="1" id="KW-0479">Metal-binding</keyword>
<feature type="domain" description="4Fe-4S ferredoxin-type" evidence="5">
    <location>
        <begin position="70"/>
        <end position="100"/>
    </location>
</feature>
<evidence type="ECO:0000259" key="5">
    <source>
        <dbReference type="PROSITE" id="PS51379"/>
    </source>
</evidence>
<dbReference type="InterPro" id="IPR002586">
    <property type="entry name" value="CobQ/CobB/MinD/ParA_Nub-bd_dom"/>
</dbReference>
<dbReference type="SUPFAM" id="SSF52540">
    <property type="entry name" value="P-loop containing nucleoside triphosphate hydrolases"/>
    <property type="match status" value="2"/>
</dbReference>
<gene>
    <name evidence="6" type="ordered locus">Nther_2418</name>
</gene>
<protein>
    <submittedName>
        <fullName evidence="6">Cobyrinic acid ac-diamide synthase</fullName>
    </submittedName>
</protein>
<dbReference type="eggNOG" id="COG1149">
    <property type="taxonomic scope" value="Bacteria"/>
</dbReference>
<keyword evidence="3" id="KW-0411">Iron-sulfur</keyword>
<dbReference type="SUPFAM" id="SSF54862">
    <property type="entry name" value="4Fe-4S ferredoxins"/>
    <property type="match status" value="1"/>
</dbReference>
<evidence type="ECO:0000256" key="1">
    <source>
        <dbReference type="ARBA" id="ARBA00022723"/>
    </source>
</evidence>
<keyword evidence="7" id="KW-1185">Reference proteome</keyword>
<dbReference type="PROSITE" id="PS00198">
    <property type="entry name" value="4FE4S_FER_1"/>
    <property type="match status" value="1"/>
</dbReference>